<accession>A0A7J0FXE4</accession>
<evidence type="ECO:0000256" key="1">
    <source>
        <dbReference type="SAM" id="SignalP"/>
    </source>
</evidence>
<feature type="chain" id="PRO_5029650358" evidence="1">
    <location>
        <begin position="30"/>
        <end position="200"/>
    </location>
</feature>
<dbReference type="AlphaFoldDB" id="A0A7J0FXE4"/>
<evidence type="ECO:0000313" key="3">
    <source>
        <dbReference type="Proteomes" id="UP000585474"/>
    </source>
</evidence>
<proteinExistence type="predicted"/>
<name>A0A7J0FXE4_9ERIC</name>
<dbReference type="Pfam" id="PF01190">
    <property type="entry name" value="Pollen_Ole_e_1"/>
    <property type="match status" value="1"/>
</dbReference>
<comment type="caution">
    <text evidence="2">The sequence shown here is derived from an EMBL/GenBank/DDBJ whole genome shotgun (WGS) entry which is preliminary data.</text>
</comment>
<dbReference type="PANTHER" id="PTHR47273">
    <property type="entry name" value="EXPRESSED PROTEIN"/>
    <property type="match status" value="1"/>
</dbReference>
<keyword evidence="1" id="KW-0732">Signal</keyword>
<dbReference type="OrthoDB" id="744797at2759"/>
<dbReference type="PANTHER" id="PTHR47273:SF6">
    <property type="entry name" value="POLLEN OLE E 1 ALLERGEN AND EXTENSIN FAMILY PROTEIN"/>
    <property type="match status" value="1"/>
</dbReference>
<evidence type="ECO:0000313" key="2">
    <source>
        <dbReference type="EMBL" id="GFZ03346.1"/>
    </source>
</evidence>
<keyword evidence="3" id="KW-1185">Reference proteome</keyword>
<dbReference type="Proteomes" id="UP000585474">
    <property type="component" value="Unassembled WGS sequence"/>
</dbReference>
<organism evidence="2 3">
    <name type="scientific">Actinidia rufa</name>
    <dbReference type="NCBI Taxonomy" id="165716"/>
    <lineage>
        <taxon>Eukaryota</taxon>
        <taxon>Viridiplantae</taxon>
        <taxon>Streptophyta</taxon>
        <taxon>Embryophyta</taxon>
        <taxon>Tracheophyta</taxon>
        <taxon>Spermatophyta</taxon>
        <taxon>Magnoliopsida</taxon>
        <taxon>eudicotyledons</taxon>
        <taxon>Gunneridae</taxon>
        <taxon>Pentapetalae</taxon>
        <taxon>asterids</taxon>
        <taxon>Ericales</taxon>
        <taxon>Actinidiaceae</taxon>
        <taxon>Actinidia</taxon>
    </lineage>
</organism>
<protein>
    <submittedName>
        <fullName evidence="2">Pollen Ole e 1 allergen and extensin family protein</fullName>
    </submittedName>
</protein>
<dbReference type="EMBL" id="BJWL01000015">
    <property type="protein sequence ID" value="GFZ03346.1"/>
    <property type="molecule type" value="Genomic_DNA"/>
</dbReference>
<feature type="signal peptide" evidence="1">
    <location>
        <begin position="1"/>
        <end position="29"/>
    </location>
</feature>
<sequence length="200" mass="22045">MTTHFHGCNNLVTITTFIFFLVGSPAVAGRDNPLVEIMSSGEELVQMAGYGEEKLSSVLVSGALVAVSCHTIEKTSKSNWVRGTTDEFGDFLMDLPSHLHAIPNLDKRCLVKVLRLPNNPLCHPGFSRKQLTRLKLSSVGNGIRTYTTRSLHLTPKPPQGCTHTVIEKDKGAPLKTYGNRKIGKWPQLIWMVLQSLHLSG</sequence>
<gene>
    <name evidence="2" type="ORF">Acr_15g0019540</name>
</gene>
<reference evidence="2 3" key="1">
    <citation type="submission" date="2019-07" db="EMBL/GenBank/DDBJ databases">
        <title>De Novo Assembly of kiwifruit Actinidia rufa.</title>
        <authorList>
            <person name="Sugita-Konishi S."/>
            <person name="Sato K."/>
            <person name="Mori E."/>
            <person name="Abe Y."/>
            <person name="Kisaki G."/>
            <person name="Hamano K."/>
            <person name="Suezawa K."/>
            <person name="Otani M."/>
            <person name="Fukuda T."/>
            <person name="Manabe T."/>
            <person name="Gomi K."/>
            <person name="Tabuchi M."/>
            <person name="Akimitsu K."/>
            <person name="Kataoka I."/>
        </authorList>
    </citation>
    <scope>NUCLEOTIDE SEQUENCE [LARGE SCALE GENOMIC DNA]</scope>
    <source>
        <strain evidence="3">cv. Fuchu</strain>
    </source>
</reference>